<evidence type="ECO:0000256" key="1">
    <source>
        <dbReference type="SAM" id="SignalP"/>
    </source>
</evidence>
<accession>A0A6S6SWC8</accession>
<feature type="chain" id="PRO_5028432665" description="Porin domain-containing protein" evidence="1">
    <location>
        <begin position="23"/>
        <end position="95"/>
    </location>
</feature>
<organism evidence="2">
    <name type="scientific">uncultured Thiotrichaceae bacterium</name>
    <dbReference type="NCBI Taxonomy" id="298394"/>
    <lineage>
        <taxon>Bacteria</taxon>
        <taxon>Pseudomonadati</taxon>
        <taxon>Pseudomonadota</taxon>
        <taxon>Gammaproteobacteria</taxon>
        <taxon>Thiotrichales</taxon>
        <taxon>Thiotrichaceae</taxon>
        <taxon>environmental samples</taxon>
    </lineage>
</organism>
<proteinExistence type="predicted"/>
<dbReference type="AlphaFoldDB" id="A0A6S6SWC8"/>
<gene>
    <name evidence="2" type="ORF">HELGO_WM38103</name>
</gene>
<reference evidence="2" key="1">
    <citation type="submission" date="2020-01" db="EMBL/GenBank/DDBJ databases">
        <authorList>
            <person name="Meier V. D."/>
            <person name="Meier V D."/>
        </authorList>
    </citation>
    <scope>NUCLEOTIDE SEQUENCE</scope>
    <source>
        <strain evidence="2">HLG_WM_MAG_07</strain>
    </source>
</reference>
<dbReference type="EMBL" id="CACVAY010000057">
    <property type="protein sequence ID" value="CAA6812860.1"/>
    <property type="molecule type" value="Genomic_DNA"/>
</dbReference>
<protein>
    <recommendedName>
        <fullName evidence="3">Porin domain-containing protein</fullName>
    </recommendedName>
</protein>
<feature type="signal peptide" evidence="1">
    <location>
        <begin position="1"/>
        <end position="22"/>
    </location>
</feature>
<sequence>MKLVKSALVATSLLLASNFAIAGGSDKGLQIDIYDVSVNQAQYSSDSSQELKVGTIADGVDGDVKIHIGQTSIYQYQESHNSYQTAHIGVVGCDC</sequence>
<keyword evidence="1" id="KW-0732">Signal</keyword>
<name>A0A6S6SWC8_9GAMM</name>
<evidence type="ECO:0008006" key="3">
    <source>
        <dbReference type="Google" id="ProtNLM"/>
    </source>
</evidence>
<evidence type="ECO:0000313" key="2">
    <source>
        <dbReference type="EMBL" id="CAA6812860.1"/>
    </source>
</evidence>